<dbReference type="InterPro" id="IPR029045">
    <property type="entry name" value="ClpP/crotonase-like_dom_sf"/>
</dbReference>
<reference evidence="3 4" key="1">
    <citation type="submission" date="2018-06" db="EMBL/GenBank/DDBJ databases">
        <authorList>
            <consortium name="Pathogen Informatics"/>
            <person name="Doyle S."/>
        </authorList>
    </citation>
    <scope>NUCLEOTIDE SEQUENCE [LARGE SCALE GENOMIC DNA]</scope>
    <source>
        <strain evidence="3 4">NCTC9962</strain>
    </source>
</reference>
<proteinExistence type="inferred from homology"/>
<dbReference type="PANTHER" id="PTHR42987">
    <property type="entry name" value="PEPTIDASE S49"/>
    <property type="match status" value="1"/>
</dbReference>
<keyword evidence="3" id="KW-0378">Hydrolase</keyword>
<keyword evidence="3" id="KW-0645">Protease</keyword>
<dbReference type="EC" id="3.4.21.-" evidence="3"/>
<dbReference type="SUPFAM" id="SSF52096">
    <property type="entry name" value="ClpP/crotonase"/>
    <property type="match status" value="1"/>
</dbReference>
<evidence type="ECO:0000313" key="4">
    <source>
        <dbReference type="Proteomes" id="UP000254052"/>
    </source>
</evidence>
<dbReference type="GO" id="GO:0006508">
    <property type="term" value="P:proteolysis"/>
    <property type="evidence" value="ECO:0007669"/>
    <property type="project" value="UniProtKB-KW"/>
</dbReference>
<dbReference type="PANTHER" id="PTHR42987:SF4">
    <property type="entry name" value="PROTEASE SOHB-RELATED"/>
    <property type="match status" value="1"/>
</dbReference>
<feature type="domain" description="Peptidase S49" evidence="2">
    <location>
        <begin position="25"/>
        <end position="80"/>
    </location>
</feature>
<dbReference type="EMBL" id="UGED01000017">
    <property type="protein sequence ID" value="STM14773.1"/>
    <property type="molecule type" value="Genomic_DNA"/>
</dbReference>
<evidence type="ECO:0000259" key="2">
    <source>
        <dbReference type="Pfam" id="PF01343"/>
    </source>
</evidence>
<dbReference type="Gene3D" id="3.90.226.10">
    <property type="entry name" value="2-enoyl-CoA Hydratase, Chain A, domain 1"/>
    <property type="match status" value="1"/>
</dbReference>
<sequence>MCSVWKALVAWCNGYGLAASQLQRLRDKNIPLTVTVDKVAASGGYMMACVADKIVSAPFAIVGSIGVVAQMPNFNRFLKSKILISNCTLPGSISVL</sequence>
<dbReference type="AlphaFoldDB" id="A0A377D345"/>
<comment type="similarity">
    <text evidence="1">Belongs to the peptidase S49 family.</text>
</comment>
<dbReference type="GO" id="GO:0008233">
    <property type="term" value="F:peptidase activity"/>
    <property type="evidence" value="ECO:0007669"/>
    <property type="project" value="UniProtKB-KW"/>
</dbReference>
<gene>
    <name evidence="3" type="primary">sohB_2</name>
    <name evidence="3" type="ORF">NCTC9962_06179</name>
</gene>
<dbReference type="Proteomes" id="UP000254052">
    <property type="component" value="Unassembled WGS sequence"/>
</dbReference>
<protein>
    <submittedName>
        <fullName evidence="3">Protease</fullName>
        <ecNumber evidence="3">3.4.21.-</ecNumber>
    </submittedName>
</protein>
<dbReference type="Pfam" id="PF01343">
    <property type="entry name" value="Peptidase_S49"/>
    <property type="match status" value="1"/>
</dbReference>
<organism evidence="3 4">
    <name type="scientific">Escherichia coli</name>
    <dbReference type="NCBI Taxonomy" id="562"/>
    <lineage>
        <taxon>Bacteria</taxon>
        <taxon>Pseudomonadati</taxon>
        <taxon>Pseudomonadota</taxon>
        <taxon>Gammaproteobacteria</taxon>
        <taxon>Enterobacterales</taxon>
        <taxon>Enterobacteriaceae</taxon>
        <taxon>Escherichia</taxon>
    </lineage>
</organism>
<name>A0A377D345_ECOLX</name>
<dbReference type="InterPro" id="IPR002142">
    <property type="entry name" value="Peptidase_S49"/>
</dbReference>
<evidence type="ECO:0000313" key="3">
    <source>
        <dbReference type="EMBL" id="STM14773.1"/>
    </source>
</evidence>
<accession>A0A377D345</accession>
<evidence type="ECO:0000256" key="1">
    <source>
        <dbReference type="ARBA" id="ARBA00008683"/>
    </source>
</evidence>